<dbReference type="PANTHER" id="PTHR46638:SF1">
    <property type="entry name" value="CORRINOID ADENOSYLTRANSFERASE"/>
    <property type="match status" value="1"/>
</dbReference>
<evidence type="ECO:0000313" key="2">
    <source>
        <dbReference type="Proteomes" id="UP000010847"/>
    </source>
</evidence>
<dbReference type="Pfam" id="PF02572">
    <property type="entry name" value="CobA_CobO_BtuR"/>
    <property type="match status" value="1"/>
</dbReference>
<dbReference type="SUPFAM" id="SSF52540">
    <property type="entry name" value="P-loop containing nucleoside triphosphate hydrolases"/>
    <property type="match status" value="1"/>
</dbReference>
<dbReference type="Gene3D" id="3.40.50.300">
    <property type="entry name" value="P-loop containing nucleotide triphosphate hydrolases"/>
    <property type="match status" value="1"/>
</dbReference>
<keyword evidence="1" id="KW-0808">Transferase</keyword>
<dbReference type="OrthoDB" id="9810309at2"/>
<dbReference type="InterPro" id="IPR003724">
    <property type="entry name" value="CblAdoTrfase_CobA"/>
</dbReference>
<dbReference type="RefSeq" id="WP_006715197.1">
    <property type="nucleotide sequence ID" value="NZ_CP007032.1"/>
</dbReference>
<dbReference type="HOGENOM" id="CLU_088595_2_0_9"/>
<dbReference type="Proteomes" id="UP000010847">
    <property type="component" value="Chromosome"/>
</dbReference>
<sequence length="185" mass="20778">MIQVYTGDGKGKTTSALGTAITAYSTGTKVLIVQFLKGSTYMGELYSLNRLGIPIIQFGLGCRWSSMIRTGLRHCTGCGECFRQNRDPKLALPLVNEGLSFLEEQVHTSQYGMIILDEVSHALNRGFVPTDRLLSILHSAPSIDWVLTGRNFPKAWLEEVDEWWELKAVKHPFQEGIQSRRGIEY</sequence>
<gene>
    <name evidence="1" type="ORF">DESME_03940</name>
</gene>
<accession>W0EAR8</accession>
<dbReference type="KEGG" id="dmt:DESME_03940"/>
<dbReference type="GO" id="GO:0005524">
    <property type="term" value="F:ATP binding"/>
    <property type="evidence" value="ECO:0007669"/>
    <property type="project" value="InterPro"/>
</dbReference>
<dbReference type="AlphaFoldDB" id="W0EAR8"/>
<name>W0EAR8_9FIRM</name>
<protein>
    <submittedName>
        <fullName evidence="1">Cob(I)alamin adenosyltransferase</fullName>
    </submittedName>
</protein>
<keyword evidence="2" id="KW-1185">Reference proteome</keyword>
<dbReference type="GO" id="GO:0009236">
    <property type="term" value="P:cobalamin biosynthetic process"/>
    <property type="evidence" value="ECO:0007669"/>
    <property type="project" value="InterPro"/>
</dbReference>
<dbReference type="PIRSF" id="PIRSF015617">
    <property type="entry name" value="Adensltrnsf_CobA"/>
    <property type="match status" value="1"/>
</dbReference>
<dbReference type="EMBL" id="CP007032">
    <property type="protein sequence ID" value="AHF06304.1"/>
    <property type="molecule type" value="Genomic_DNA"/>
</dbReference>
<dbReference type="eggNOG" id="COG2109">
    <property type="taxonomic scope" value="Bacteria"/>
</dbReference>
<evidence type="ECO:0000313" key="1">
    <source>
        <dbReference type="EMBL" id="AHF06304.1"/>
    </source>
</evidence>
<dbReference type="InterPro" id="IPR027417">
    <property type="entry name" value="P-loop_NTPase"/>
</dbReference>
<dbReference type="STRING" id="871968.DESME_03940"/>
<reference evidence="1 2" key="1">
    <citation type="submission" date="2013-12" db="EMBL/GenBank/DDBJ databases">
        <authorList>
            <consortium name="DOE Joint Genome Institute"/>
            <person name="Smidt H."/>
            <person name="Huntemann M."/>
            <person name="Han J."/>
            <person name="Chen A."/>
            <person name="Kyrpides N."/>
            <person name="Mavromatis K."/>
            <person name="Markowitz V."/>
            <person name="Palaniappan K."/>
            <person name="Ivanova N."/>
            <person name="Schaumberg A."/>
            <person name="Pati A."/>
            <person name="Liolios K."/>
            <person name="Nordberg H.P."/>
            <person name="Cantor M.N."/>
            <person name="Hua S.X."/>
            <person name="Woyke T."/>
        </authorList>
    </citation>
    <scope>NUCLEOTIDE SEQUENCE [LARGE SCALE GENOMIC DNA]</scope>
    <source>
        <strain evidence="2">DSM 15288</strain>
    </source>
</reference>
<dbReference type="PANTHER" id="PTHR46638">
    <property type="entry name" value="CORRINOID ADENOSYLTRANSFERASE"/>
    <property type="match status" value="1"/>
</dbReference>
<organism evidence="1 2">
    <name type="scientific">Desulfitobacterium metallireducens DSM 15288</name>
    <dbReference type="NCBI Taxonomy" id="871968"/>
    <lineage>
        <taxon>Bacteria</taxon>
        <taxon>Bacillati</taxon>
        <taxon>Bacillota</taxon>
        <taxon>Clostridia</taxon>
        <taxon>Eubacteriales</taxon>
        <taxon>Desulfitobacteriaceae</taxon>
        <taxon>Desulfitobacterium</taxon>
    </lineage>
</organism>
<proteinExistence type="predicted"/>
<dbReference type="GO" id="GO:0008817">
    <property type="term" value="F:corrinoid adenosyltransferase activity"/>
    <property type="evidence" value="ECO:0007669"/>
    <property type="project" value="InterPro"/>
</dbReference>